<gene>
    <name evidence="1" type="ORF">CA85_46830</name>
</gene>
<dbReference type="Proteomes" id="UP000318053">
    <property type="component" value="Unassembled WGS sequence"/>
</dbReference>
<evidence type="ECO:0000313" key="1">
    <source>
        <dbReference type="EMBL" id="TWT55975.1"/>
    </source>
</evidence>
<keyword evidence="2" id="KW-1185">Reference proteome</keyword>
<reference evidence="1 2" key="1">
    <citation type="submission" date="2019-02" db="EMBL/GenBank/DDBJ databases">
        <title>Deep-cultivation of Planctomycetes and their phenomic and genomic characterization uncovers novel biology.</title>
        <authorList>
            <person name="Wiegand S."/>
            <person name="Jogler M."/>
            <person name="Boedeker C."/>
            <person name="Pinto D."/>
            <person name="Vollmers J."/>
            <person name="Rivas-Marin E."/>
            <person name="Kohn T."/>
            <person name="Peeters S.H."/>
            <person name="Heuer A."/>
            <person name="Rast P."/>
            <person name="Oberbeckmann S."/>
            <person name="Bunk B."/>
            <person name="Jeske O."/>
            <person name="Meyerdierks A."/>
            <person name="Storesund J.E."/>
            <person name="Kallscheuer N."/>
            <person name="Luecker S."/>
            <person name="Lage O.M."/>
            <person name="Pohl T."/>
            <person name="Merkel B.J."/>
            <person name="Hornburger P."/>
            <person name="Mueller R.-W."/>
            <person name="Bruemmer F."/>
            <person name="Labrenz M."/>
            <person name="Spormann A.M."/>
            <person name="Op Den Camp H."/>
            <person name="Overmann J."/>
            <person name="Amann R."/>
            <person name="Jetten M.S.M."/>
            <person name="Mascher T."/>
            <person name="Medema M.H."/>
            <person name="Devos D.P."/>
            <person name="Kaster A.-K."/>
            <person name="Ovreas L."/>
            <person name="Rohde M."/>
            <person name="Galperin M.Y."/>
            <person name="Jogler C."/>
        </authorList>
    </citation>
    <scope>NUCLEOTIDE SEQUENCE [LARGE SCALE GENOMIC DNA]</scope>
    <source>
        <strain evidence="1 2">CA85</strain>
    </source>
</reference>
<comment type="caution">
    <text evidence="1">The sequence shown here is derived from an EMBL/GenBank/DDBJ whole genome shotgun (WGS) entry which is preliminary data.</text>
</comment>
<sequence length="76" mass="8816">MGPELFARYETSAMLARKTRKTFGLRDGLSTQANLANCTLEWDRLTQHGLLHYSQDDALTFRRDNVRDVVRRSETN</sequence>
<name>A0A5C5X1E6_9BACT</name>
<dbReference type="EMBL" id="SJPK01000019">
    <property type="protein sequence ID" value="TWT55975.1"/>
    <property type="molecule type" value="Genomic_DNA"/>
</dbReference>
<organism evidence="1 2">
    <name type="scientific">Allorhodopirellula solitaria</name>
    <dbReference type="NCBI Taxonomy" id="2527987"/>
    <lineage>
        <taxon>Bacteria</taxon>
        <taxon>Pseudomonadati</taxon>
        <taxon>Planctomycetota</taxon>
        <taxon>Planctomycetia</taxon>
        <taxon>Pirellulales</taxon>
        <taxon>Pirellulaceae</taxon>
        <taxon>Allorhodopirellula</taxon>
    </lineage>
</organism>
<dbReference type="AlphaFoldDB" id="A0A5C5X1E6"/>
<protein>
    <submittedName>
        <fullName evidence="1">Uncharacterized protein</fullName>
    </submittedName>
</protein>
<evidence type="ECO:0000313" key="2">
    <source>
        <dbReference type="Proteomes" id="UP000318053"/>
    </source>
</evidence>
<proteinExistence type="predicted"/>
<accession>A0A5C5X1E6</accession>